<dbReference type="PANTHER" id="PTHR21071">
    <property type="entry name" value="UDP-N-ACETYLENOLPYRUVOYLGLUCOSAMINE REDUCTASE"/>
    <property type="match status" value="1"/>
</dbReference>
<evidence type="ECO:0000256" key="16">
    <source>
        <dbReference type="HAMAP-Rule" id="MF_00037"/>
    </source>
</evidence>
<dbReference type="InterPro" id="IPR006094">
    <property type="entry name" value="Oxid_FAD_bind_N"/>
</dbReference>
<dbReference type="Gene3D" id="3.30.465.10">
    <property type="match status" value="1"/>
</dbReference>
<keyword evidence="5 16" id="KW-0963">Cytoplasm</keyword>
<keyword evidence="7 16" id="KW-0285">Flavoprotein</keyword>
<keyword evidence="13 16" id="KW-0131">Cell cycle</keyword>
<evidence type="ECO:0000256" key="3">
    <source>
        <dbReference type="ARBA" id="ARBA00004496"/>
    </source>
</evidence>
<dbReference type="Pfam" id="PF01565">
    <property type="entry name" value="FAD_binding_4"/>
    <property type="match status" value="1"/>
</dbReference>
<sequence>MFPISNGVNKIYSQFISESPVKVARGVKLSRFCTMKVGGPADLLVEAKTKEELVEALKLAHKLDIPYFVLAGGSNVVFPDWTSQDDERVVEVEAGMMLGVMVQQLLKQNWGGFNFLANIPGSVGGAIVGNAGCYGKEIKDVLEEVEIFNVKTGKIMQVKPSELGFDYRHSKLKHQPELIVLSAILKVIKVNSKAALKEIAEEKQVRLDKHPQSPSCGSWFKNPARGIPAWKFIDQAGLRGHTIGGARISNKHSNFLVNCGGAKTRDIVRLVDLVKTRVQRATGIKLQEEAKLVK</sequence>
<keyword evidence="14 16" id="KW-0961">Cell wall biogenesis/degradation</keyword>
<dbReference type="NCBIfam" id="TIGR00179">
    <property type="entry name" value="murB"/>
    <property type="match status" value="1"/>
</dbReference>
<feature type="active site" evidence="16">
    <location>
        <position position="289"/>
    </location>
</feature>
<dbReference type="SUPFAM" id="SSF56194">
    <property type="entry name" value="Uridine diphospho-N-Acetylenolpyruvylglucosamine reductase, MurB, C-terminal domain"/>
    <property type="match status" value="1"/>
</dbReference>
<organism evidence="18 19">
    <name type="scientific">candidate division Kazan bacterium GW2011_GWA1_44_22</name>
    <dbReference type="NCBI Taxonomy" id="1620410"/>
    <lineage>
        <taxon>Bacteria</taxon>
        <taxon>Bacteria division Kazan-3B-28</taxon>
    </lineage>
</organism>
<evidence type="ECO:0000256" key="12">
    <source>
        <dbReference type="ARBA" id="ARBA00023002"/>
    </source>
</evidence>
<dbReference type="InterPro" id="IPR011601">
    <property type="entry name" value="MurB_C"/>
</dbReference>
<evidence type="ECO:0000256" key="5">
    <source>
        <dbReference type="ARBA" id="ARBA00022490"/>
    </source>
</evidence>
<dbReference type="PATRIC" id="fig|1620410.3.peg.354"/>
<dbReference type="EMBL" id="LCIJ01000024">
    <property type="protein sequence ID" value="KKT51871.1"/>
    <property type="molecule type" value="Genomic_DNA"/>
</dbReference>
<evidence type="ECO:0000256" key="11">
    <source>
        <dbReference type="ARBA" id="ARBA00022984"/>
    </source>
</evidence>
<gene>
    <name evidence="16" type="primary">murB</name>
    <name evidence="18" type="ORF">VE96_C0024G0008</name>
</gene>
<dbReference type="GO" id="GO:0005829">
    <property type="term" value="C:cytosol"/>
    <property type="evidence" value="ECO:0007669"/>
    <property type="project" value="TreeGrafter"/>
</dbReference>
<dbReference type="HAMAP" id="MF_00037">
    <property type="entry name" value="MurB"/>
    <property type="match status" value="1"/>
</dbReference>
<dbReference type="GO" id="GO:0009252">
    <property type="term" value="P:peptidoglycan biosynthetic process"/>
    <property type="evidence" value="ECO:0007669"/>
    <property type="project" value="UniProtKB-UniRule"/>
</dbReference>
<dbReference type="GO" id="GO:0071555">
    <property type="term" value="P:cell wall organization"/>
    <property type="evidence" value="ECO:0007669"/>
    <property type="project" value="UniProtKB-KW"/>
</dbReference>
<evidence type="ECO:0000256" key="4">
    <source>
        <dbReference type="ARBA" id="ARBA00004752"/>
    </source>
</evidence>
<dbReference type="GO" id="GO:0051301">
    <property type="term" value="P:cell division"/>
    <property type="evidence" value="ECO:0007669"/>
    <property type="project" value="UniProtKB-KW"/>
</dbReference>
<dbReference type="InterPro" id="IPR003170">
    <property type="entry name" value="MurB"/>
</dbReference>
<accession>A0A0G1HXK6</accession>
<dbReference type="Gene3D" id="3.90.78.10">
    <property type="entry name" value="UDP-N-acetylenolpyruvoylglucosamine reductase, C-terminal domain"/>
    <property type="match status" value="1"/>
</dbReference>
<keyword evidence="11 16" id="KW-0573">Peptidoglycan synthesis</keyword>
<evidence type="ECO:0000256" key="13">
    <source>
        <dbReference type="ARBA" id="ARBA00023306"/>
    </source>
</evidence>
<proteinExistence type="inferred from homology"/>
<feature type="domain" description="FAD-binding PCMH-type" evidence="17">
    <location>
        <begin position="4"/>
        <end position="190"/>
    </location>
</feature>
<comment type="catalytic activity">
    <reaction evidence="15 16">
        <text>UDP-N-acetyl-alpha-D-muramate + NADP(+) = UDP-N-acetyl-3-O-(1-carboxyvinyl)-alpha-D-glucosamine + NADPH + H(+)</text>
        <dbReference type="Rhea" id="RHEA:12248"/>
        <dbReference type="ChEBI" id="CHEBI:15378"/>
        <dbReference type="ChEBI" id="CHEBI:57783"/>
        <dbReference type="ChEBI" id="CHEBI:58349"/>
        <dbReference type="ChEBI" id="CHEBI:68483"/>
        <dbReference type="ChEBI" id="CHEBI:70757"/>
        <dbReference type="EC" id="1.3.1.98"/>
    </reaction>
</comment>
<dbReference type="InterPro" id="IPR036318">
    <property type="entry name" value="FAD-bd_PCMH-like_sf"/>
</dbReference>
<evidence type="ECO:0000256" key="10">
    <source>
        <dbReference type="ARBA" id="ARBA00022960"/>
    </source>
</evidence>
<dbReference type="UniPathway" id="UPA00219"/>
<dbReference type="GO" id="GO:0008360">
    <property type="term" value="P:regulation of cell shape"/>
    <property type="evidence" value="ECO:0007669"/>
    <property type="project" value="UniProtKB-KW"/>
</dbReference>
<comment type="pathway">
    <text evidence="4 16">Cell wall biogenesis; peptidoglycan biosynthesis.</text>
</comment>
<reference evidence="18 19" key="1">
    <citation type="journal article" date="2015" name="Nature">
        <title>rRNA introns, odd ribosomes, and small enigmatic genomes across a large radiation of phyla.</title>
        <authorList>
            <person name="Brown C.T."/>
            <person name="Hug L.A."/>
            <person name="Thomas B.C."/>
            <person name="Sharon I."/>
            <person name="Castelle C.J."/>
            <person name="Singh A."/>
            <person name="Wilkins M.J."/>
            <person name="Williams K.H."/>
            <person name="Banfield J.F."/>
        </authorList>
    </citation>
    <scope>NUCLEOTIDE SEQUENCE [LARGE SCALE GENOMIC DNA]</scope>
</reference>
<evidence type="ECO:0000256" key="6">
    <source>
        <dbReference type="ARBA" id="ARBA00022618"/>
    </source>
</evidence>
<comment type="cofactor">
    <cofactor evidence="1 16">
        <name>FAD</name>
        <dbReference type="ChEBI" id="CHEBI:57692"/>
    </cofactor>
</comment>
<dbReference type="InterPro" id="IPR016167">
    <property type="entry name" value="FAD-bd_PCMH_sub1"/>
</dbReference>
<dbReference type="PROSITE" id="PS51387">
    <property type="entry name" value="FAD_PCMH"/>
    <property type="match status" value="1"/>
</dbReference>
<evidence type="ECO:0000259" key="17">
    <source>
        <dbReference type="PROSITE" id="PS51387"/>
    </source>
</evidence>
<dbReference type="InterPro" id="IPR036635">
    <property type="entry name" value="MurB_C_sf"/>
</dbReference>
<evidence type="ECO:0000256" key="1">
    <source>
        <dbReference type="ARBA" id="ARBA00001974"/>
    </source>
</evidence>
<dbReference type="Gene3D" id="3.30.43.10">
    <property type="entry name" value="Uridine Diphospho-n-acetylenolpyruvylglucosamine Reductase, domain 2"/>
    <property type="match status" value="1"/>
</dbReference>
<evidence type="ECO:0000256" key="2">
    <source>
        <dbReference type="ARBA" id="ARBA00003921"/>
    </source>
</evidence>
<evidence type="ECO:0000256" key="8">
    <source>
        <dbReference type="ARBA" id="ARBA00022827"/>
    </source>
</evidence>
<keyword evidence="12 16" id="KW-0560">Oxidoreductase</keyword>
<dbReference type="GO" id="GO:0071949">
    <property type="term" value="F:FAD binding"/>
    <property type="evidence" value="ECO:0007669"/>
    <property type="project" value="InterPro"/>
</dbReference>
<protein>
    <recommendedName>
        <fullName evidence="16">UDP-N-acetylenolpyruvoylglucosamine reductase</fullName>
        <ecNumber evidence="16">1.3.1.98</ecNumber>
    </recommendedName>
    <alternativeName>
        <fullName evidence="16">UDP-N-acetylmuramate dehydrogenase</fullName>
    </alternativeName>
</protein>
<dbReference type="Proteomes" id="UP000034752">
    <property type="component" value="Unassembled WGS sequence"/>
</dbReference>
<dbReference type="InterPro" id="IPR016169">
    <property type="entry name" value="FAD-bd_PCMH_sub2"/>
</dbReference>
<dbReference type="Pfam" id="PF02873">
    <property type="entry name" value="MurB_C"/>
    <property type="match status" value="1"/>
</dbReference>
<dbReference type="EC" id="1.3.1.98" evidence="16"/>
<comment type="caution">
    <text evidence="18">The sequence shown here is derived from an EMBL/GenBank/DDBJ whole genome shotgun (WGS) entry which is preliminary data.</text>
</comment>
<keyword evidence="10 16" id="KW-0133">Cell shape</keyword>
<evidence type="ECO:0000313" key="19">
    <source>
        <dbReference type="Proteomes" id="UP000034752"/>
    </source>
</evidence>
<feature type="active site" evidence="16">
    <location>
        <position position="168"/>
    </location>
</feature>
<dbReference type="PANTHER" id="PTHR21071:SF4">
    <property type="entry name" value="UDP-N-ACETYLENOLPYRUVOYLGLUCOSAMINE REDUCTASE"/>
    <property type="match status" value="1"/>
</dbReference>
<dbReference type="AlphaFoldDB" id="A0A0G1HXK6"/>
<comment type="subcellular location">
    <subcellularLocation>
        <location evidence="3 16">Cytoplasm</location>
    </subcellularLocation>
</comment>
<evidence type="ECO:0000256" key="7">
    <source>
        <dbReference type="ARBA" id="ARBA00022630"/>
    </source>
</evidence>
<evidence type="ECO:0000256" key="14">
    <source>
        <dbReference type="ARBA" id="ARBA00023316"/>
    </source>
</evidence>
<dbReference type="InterPro" id="IPR016166">
    <property type="entry name" value="FAD-bd_PCMH"/>
</dbReference>
<evidence type="ECO:0000313" key="18">
    <source>
        <dbReference type="EMBL" id="KKT51871.1"/>
    </source>
</evidence>
<dbReference type="SUPFAM" id="SSF56176">
    <property type="entry name" value="FAD-binding/transporter-associated domain-like"/>
    <property type="match status" value="1"/>
</dbReference>
<dbReference type="GO" id="GO:0008762">
    <property type="term" value="F:UDP-N-acetylmuramate dehydrogenase activity"/>
    <property type="evidence" value="ECO:0007669"/>
    <property type="project" value="UniProtKB-UniRule"/>
</dbReference>
<keyword evidence="8 16" id="KW-0274">FAD</keyword>
<keyword evidence="6 16" id="KW-0132">Cell division</keyword>
<name>A0A0G1HXK6_UNCK3</name>
<evidence type="ECO:0000256" key="9">
    <source>
        <dbReference type="ARBA" id="ARBA00022857"/>
    </source>
</evidence>
<feature type="active site" description="Proton donor" evidence="16">
    <location>
        <position position="218"/>
    </location>
</feature>
<comment type="function">
    <text evidence="2 16">Cell wall formation.</text>
</comment>
<comment type="similarity">
    <text evidence="16">Belongs to the MurB family.</text>
</comment>
<evidence type="ECO:0000256" key="15">
    <source>
        <dbReference type="ARBA" id="ARBA00048914"/>
    </source>
</evidence>
<keyword evidence="9 16" id="KW-0521">NADP</keyword>